<dbReference type="HOGENOM" id="CLU_010194_2_9_1"/>
<organism evidence="5 6">
    <name type="scientific">Cyphellophora europaea (strain CBS 101466)</name>
    <name type="common">Phialophora europaea</name>
    <dbReference type="NCBI Taxonomy" id="1220924"/>
    <lineage>
        <taxon>Eukaryota</taxon>
        <taxon>Fungi</taxon>
        <taxon>Dikarya</taxon>
        <taxon>Ascomycota</taxon>
        <taxon>Pezizomycotina</taxon>
        <taxon>Eurotiomycetes</taxon>
        <taxon>Chaetothyriomycetidae</taxon>
        <taxon>Chaetothyriales</taxon>
        <taxon>Cyphellophoraceae</taxon>
        <taxon>Cyphellophora</taxon>
    </lineage>
</organism>
<evidence type="ECO:0000256" key="3">
    <source>
        <dbReference type="ARBA" id="ARBA00023002"/>
    </source>
</evidence>
<dbReference type="VEuPathDB" id="FungiDB:HMPREF1541_05101"/>
<dbReference type="InParanoid" id="W2RWD2"/>
<reference evidence="5 6" key="1">
    <citation type="submission" date="2013-03" db="EMBL/GenBank/DDBJ databases">
        <title>The Genome Sequence of Phialophora europaea CBS 101466.</title>
        <authorList>
            <consortium name="The Broad Institute Genomics Platform"/>
            <person name="Cuomo C."/>
            <person name="de Hoog S."/>
            <person name="Gorbushina A."/>
            <person name="Walker B."/>
            <person name="Young S.K."/>
            <person name="Zeng Q."/>
            <person name="Gargeya S."/>
            <person name="Fitzgerald M."/>
            <person name="Haas B."/>
            <person name="Abouelleil A."/>
            <person name="Allen A.W."/>
            <person name="Alvarado L."/>
            <person name="Arachchi H.M."/>
            <person name="Berlin A.M."/>
            <person name="Chapman S.B."/>
            <person name="Gainer-Dewar J."/>
            <person name="Goldberg J."/>
            <person name="Griggs A."/>
            <person name="Gujja S."/>
            <person name="Hansen M."/>
            <person name="Howarth C."/>
            <person name="Imamovic A."/>
            <person name="Ireland A."/>
            <person name="Larimer J."/>
            <person name="McCowan C."/>
            <person name="Murphy C."/>
            <person name="Pearson M."/>
            <person name="Poon T.W."/>
            <person name="Priest M."/>
            <person name="Roberts A."/>
            <person name="Saif S."/>
            <person name="Shea T."/>
            <person name="Sisk P."/>
            <person name="Sykes S."/>
            <person name="Wortman J."/>
            <person name="Nusbaum C."/>
            <person name="Birren B."/>
        </authorList>
    </citation>
    <scope>NUCLEOTIDE SEQUENCE [LARGE SCALE GENOMIC DNA]</scope>
    <source>
        <strain evidence="5 6">CBS 101466</strain>
    </source>
</reference>
<gene>
    <name evidence="5" type="ORF">HMPREF1541_05101</name>
</gene>
<dbReference type="eggNOG" id="KOG1209">
    <property type="taxonomic scope" value="Eukaryota"/>
</dbReference>
<dbReference type="InterPro" id="IPR036291">
    <property type="entry name" value="NAD(P)-bd_dom_sf"/>
</dbReference>
<dbReference type="SUPFAM" id="SSF51735">
    <property type="entry name" value="NAD(P)-binding Rossmann-fold domains"/>
    <property type="match status" value="1"/>
</dbReference>
<proteinExistence type="inferred from homology"/>
<dbReference type="GeneID" id="19972440"/>
<dbReference type="Pfam" id="PF00106">
    <property type="entry name" value="adh_short"/>
    <property type="match status" value="1"/>
</dbReference>
<keyword evidence="2" id="KW-0521">NADP</keyword>
<dbReference type="PROSITE" id="PS00061">
    <property type="entry name" value="ADH_SHORT"/>
    <property type="match status" value="1"/>
</dbReference>
<dbReference type="InterPro" id="IPR020904">
    <property type="entry name" value="Sc_DH/Rdtase_CS"/>
</dbReference>
<dbReference type="EMBL" id="KB822720">
    <property type="protein sequence ID" value="ETN40821.1"/>
    <property type="molecule type" value="Genomic_DNA"/>
</dbReference>
<protein>
    <submittedName>
        <fullName evidence="5">Uncharacterized protein</fullName>
    </submittedName>
</protein>
<dbReference type="OrthoDB" id="2102561at2759"/>
<name>W2RWD2_CYPE1</name>
<comment type="similarity">
    <text evidence="1 4">Belongs to the short-chain dehydrogenases/reductases (SDR) family.</text>
</comment>
<evidence type="ECO:0000313" key="5">
    <source>
        <dbReference type="EMBL" id="ETN40821.1"/>
    </source>
</evidence>
<dbReference type="PANTHER" id="PTHR44169:SF6">
    <property type="entry name" value="NADPH-DEPENDENT 1-ACYLDIHYDROXYACETONE PHOSPHATE REDUCTASE"/>
    <property type="match status" value="1"/>
</dbReference>
<dbReference type="AlphaFoldDB" id="W2RWD2"/>
<dbReference type="Proteomes" id="UP000030752">
    <property type="component" value="Unassembled WGS sequence"/>
</dbReference>
<keyword evidence="6" id="KW-1185">Reference proteome</keyword>
<dbReference type="PRINTS" id="PR00081">
    <property type="entry name" value="GDHRDH"/>
</dbReference>
<dbReference type="GO" id="GO:0000140">
    <property type="term" value="F:acylglycerone-phosphate reductase (NADP+) activity"/>
    <property type="evidence" value="ECO:0007669"/>
    <property type="project" value="TreeGrafter"/>
</dbReference>
<dbReference type="GO" id="GO:0006654">
    <property type="term" value="P:phosphatidic acid biosynthetic process"/>
    <property type="evidence" value="ECO:0007669"/>
    <property type="project" value="TreeGrafter"/>
</dbReference>
<dbReference type="STRING" id="1220924.W2RWD2"/>
<evidence type="ECO:0000313" key="6">
    <source>
        <dbReference type="Proteomes" id="UP000030752"/>
    </source>
</evidence>
<dbReference type="InterPro" id="IPR002347">
    <property type="entry name" value="SDR_fam"/>
</dbReference>
<dbReference type="PANTHER" id="PTHR44169">
    <property type="entry name" value="NADPH-DEPENDENT 1-ACYLDIHYDROXYACETONE PHOSPHATE REDUCTASE"/>
    <property type="match status" value="1"/>
</dbReference>
<evidence type="ECO:0000256" key="2">
    <source>
        <dbReference type="ARBA" id="ARBA00022857"/>
    </source>
</evidence>
<evidence type="ECO:0000256" key="4">
    <source>
        <dbReference type="RuleBase" id="RU000363"/>
    </source>
</evidence>
<accession>W2RWD2</accession>
<dbReference type="GO" id="GO:0004806">
    <property type="term" value="F:triacylglycerol lipase activity"/>
    <property type="evidence" value="ECO:0007669"/>
    <property type="project" value="TreeGrafter"/>
</dbReference>
<evidence type="ECO:0000256" key="1">
    <source>
        <dbReference type="ARBA" id="ARBA00006484"/>
    </source>
</evidence>
<dbReference type="GO" id="GO:0005811">
    <property type="term" value="C:lipid droplet"/>
    <property type="evidence" value="ECO:0007669"/>
    <property type="project" value="TreeGrafter"/>
</dbReference>
<dbReference type="Gene3D" id="3.40.50.720">
    <property type="entry name" value="NAD(P)-binding Rossmann-like Domain"/>
    <property type="match status" value="1"/>
</dbReference>
<keyword evidence="3" id="KW-0560">Oxidoreductase</keyword>
<dbReference type="GO" id="GO:0005783">
    <property type="term" value="C:endoplasmic reticulum"/>
    <property type="evidence" value="ECO:0007669"/>
    <property type="project" value="TreeGrafter"/>
</dbReference>
<dbReference type="PRINTS" id="PR00080">
    <property type="entry name" value="SDRFAMILY"/>
</dbReference>
<sequence length="310" mass="32902">MSPSAASRKPTVLITGCSDGSLGAALAIALSSTHRVFATARDPNKLITTQSAGVDILTLDVLSSTSITECVSSISHLTGGSLDMLVNNAGSTYFTALADIDTSKAKELFDLNVWAQLSVTQAFLPLLLASKRDGGAIIVNHTSTSSLVAPPFTAMYAASKAALAIMTDALRHELSPFGINVVDLKTSSTFSNLNGNQVVGAPAVPKGSLYWAARDWLNELYTGEPFMKGAMGTEEWGKRVAKQLQKRKPNAQVWEGGFPWLMWFVTWLPNGVAQKLLADAAGMPRVTAELKSYGVEKAVSEAYGTEVAKS</sequence>
<dbReference type="RefSeq" id="XP_008717664.1">
    <property type="nucleotide sequence ID" value="XM_008719442.1"/>
</dbReference>
<dbReference type="GO" id="GO:0019433">
    <property type="term" value="P:triglyceride catabolic process"/>
    <property type="evidence" value="ECO:0007669"/>
    <property type="project" value="TreeGrafter"/>
</dbReference>